<protein>
    <recommendedName>
        <fullName evidence="2">Chalcone isomerase domain-containing protein</fullName>
    </recommendedName>
</protein>
<organism evidence="3 4">
    <name type="scientific">Pandoraea cepalis</name>
    <dbReference type="NCBI Taxonomy" id="2508294"/>
    <lineage>
        <taxon>Bacteria</taxon>
        <taxon>Pseudomonadati</taxon>
        <taxon>Pseudomonadota</taxon>
        <taxon>Betaproteobacteria</taxon>
        <taxon>Burkholderiales</taxon>
        <taxon>Burkholderiaceae</taxon>
        <taxon>Pandoraea</taxon>
    </lineage>
</organism>
<dbReference type="OrthoDB" id="8527419at2"/>
<name>A0A5E4S3Y8_9BURK</name>
<dbReference type="RefSeq" id="WP_150562303.1">
    <property type="nucleotide sequence ID" value="NZ_CABPSL010000001.1"/>
</dbReference>
<evidence type="ECO:0000259" key="2">
    <source>
        <dbReference type="Pfam" id="PF16036"/>
    </source>
</evidence>
<dbReference type="Pfam" id="PF16036">
    <property type="entry name" value="Chalcone_3"/>
    <property type="match status" value="1"/>
</dbReference>
<reference evidence="3 4" key="1">
    <citation type="submission" date="2019-08" db="EMBL/GenBank/DDBJ databases">
        <authorList>
            <person name="Peeters C."/>
        </authorList>
    </citation>
    <scope>NUCLEOTIDE SEQUENCE [LARGE SCALE GENOMIC DNA]</scope>
    <source>
        <strain evidence="3 4">LMG 31106</strain>
    </source>
</reference>
<gene>
    <name evidence="3" type="ORF">PCE31106_00570</name>
</gene>
<dbReference type="AlphaFoldDB" id="A0A5E4S3Y8"/>
<sequence>MKASRLTSVIVCLVGTLATSPAWSGCRDALTTAHRVGAGEFCVLGFCLYKAELWSPHTPVSDDTPFALVLKYERSVSGERMVSTGIDEMQRLAPRPIANDTLNAWREDMQRAFGDVSRGDELCGVYLPGRGARFYTNGTLKADVPDMAFARAFFGIWLDPNTRAPSLRRHLLGESP</sequence>
<dbReference type="EMBL" id="CABPSL010000001">
    <property type="protein sequence ID" value="VVD70466.1"/>
    <property type="molecule type" value="Genomic_DNA"/>
</dbReference>
<feature type="chain" id="PRO_5022793936" description="Chalcone isomerase domain-containing protein" evidence="1">
    <location>
        <begin position="25"/>
        <end position="176"/>
    </location>
</feature>
<dbReference type="InterPro" id="IPR016087">
    <property type="entry name" value="Chalcone_isomerase"/>
</dbReference>
<accession>A0A5E4S3Y8</accession>
<feature type="signal peptide" evidence="1">
    <location>
        <begin position="1"/>
        <end position="24"/>
    </location>
</feature>
<proteinExistence type="predicted"/>
<keyword evidence="1" id="KW-0732">Signal</keyword>
<evidence type="ECO:0000313" key="3">
    <source>
        <dbReference type="EMBL" id="VVD70466.1"/>
    </source>
</evidence>
<evidence type="ECO:0000256" key="1">
    <source>
        <dbReference type="SAM" id="SignalP"/>
    </source>
</evidence>
<dbReference type="Proteomes" id="UP000384354">
    <property type="component" value="Unassembled WGS sequence"/>
</dbReference>
<evidence type="ECO:0000313" key="4">
    <source>
        <dbReference type="Proteomes" id="UP000384354"/>
    </source>
</evidence>
<feature type="domain" description="Chalcone isomerase" evidence="2">
    <location>
        <begin position="66"/>
        <end position="173"/>
    </location>
</feature>
<dbReference type="PROSITE" id="PS51257">
    <property type="entry name" value="PROKAR_LIPOPROTEIN"/>
    <property type="match status" value="1"/>
</dbReference>